<feature type="transmembrane region" description="Helical" evidence="7">
    <location>
        <begin position="260"/>
        <end position="282"/>
    </location>
</feature>
<evidence type="ECO:0000256" key="2">
    <source>
        <dbReference type="ARBA" id="ARBA00022692"/>
    </source>
</evidence>
<dbReference type="InterPro" id="IPR003439">
    <property type="entry name" value="ABC_transporter-like_ATP-bd"/>
</dbReference>
<dbReference type="Gene3D" id="3.40.50.300">
    <property type="entry name" value="P-loop containing nucleotide triphosphate hydrolases"/>
    <property type="match status" value="1"/>
</dbReference>
<dbReference type="GO" id="GO:0016887">
    <property type="term" value="F:ATP hydrolysis activity"/>
    <property type="evidence" value="ECO:0007669"/>
    <property type="project" value="InterPro"/>
</dbReference>
<dbReference type="SUPFAM" id="SSF90123">
    <property type="entry name" value="ABC transporter transmembrane region"/>
    <property type="match status" value="1"/>
</dbReference>
<keyword evidence="6 7" id="KW-0472">Membrane</keyword>
<dbReference type="InterPro" id="IPR027417">
    <property type="entry name" value="P-loop_NTPase"/>
</dbReference>
<dbReference type="InterPro" id="IPR036640">
    <property type="entry name" value="ABC1_TM_sf"/>
</dbReference>
<dbReference type="Proteomes" id="UP000015525">
    <property type="component" value="Unassembled WGS sequence"/>
</dbReference>
<evidence type="ECO:0008006" key="12">
    <source>
        <dbReference type="Google" id="ProtNLM"/>
    </source>
</evidence>
<dbReference type="NCBIfam" id="TIGR01842">
    <property type="entry name" value="type_I_sec_PrtD"/>
    <property type="match status" value="1"/>
</dbReference>
<dbReference type="GO" id="GO:0005886">
    <property type="term" value="C:plasma membrane"/>
    <property type="evidence" value="ECO:0007669"/>
    <property type="project" value="UniProtKB-SubCell"/>
</dbReference>
<feature type="transmembrane region" description="Helical" evidence="7">
    <location>
        <begin position="28"/>
        <end position="54"/>
    </location>
</feature>
<dbReference type="PATRIC" id="fig|1329909.3.peg.2405"/>
<comment type="caution">
    <text evidence="10">The sequence shown here is derived from an EMBL/GenBank/DDBJ whole genome shotgun (WGS) entry which is preliminary data.</text>
</comment>
<evidence type="ECO:0000259" key="8">
    <source>
        <dbReference type="PROSITE" id="PS50893"/>
    </source>
</evidence>
<protein>
    <recommendedName>
        <fullName evidence="12">Type I secretion system permease/ATPase</fullName>
    </recommendedName>
</protein>
<feature type="transmembrane region" description="Helical" evidence="7">
    <location>
        <begin position="161"/>
        <end position="180"/>
    </location>
</feature>
<dbReference type="Gene3D" id="1.20.1560.10">
    <property type="entry name" value="ABC transporter type 1, transmembrane domain"/>
    <property type="match status" value="1"/>
</dbReference>
<dbReference type="InterPro" id="IPR039421">
    <property type="entry name" value="Type_1_exporter"/>
</dbReference>
<dbReference type="InterPro" id="IPR003593">
    <property type="entry name" value="AAA+_ATPase"/>
</dbReference>
<evidence type="ECO:0000313" key="10">
    <source>
        <dbReference type="EMBL" id="EQB05450.1"/>
    </source>
</evidence>
<evidence type="ECO:0000256" key="5">
    <source>
        <dbReference type="ARBA" id="ARBA00022989"/>
    </source>
</evidence>
<dbReference type="SMART" id="SM00382">
    <property type="entry name" value="AAA"/>
    <property type="match status" value="1"/>
</dbReference>
<keyword evidence="3" id="KW-0547">Nucleotide-binding</keyword>
<dbReference type="AlphaFoldDB" id="T0I1B5"/>
<evidence type="ECO:0000256" key="4">
    <source>
        <dbReference type="ARBA" id="ARBA00022840"/>
    </source>
</evidence>
<evidence type="ECO:0000256" key="7">
    <source>
        <dbReference type="SAM" id="Phobius"/>
    </source>
</evidence>
<evidence type="ECO:0000313" key="11">
    <source>
        <dbReference type="Proteomes" id="UP000015525"/>
    </source>
</evidence>
<dbReference type="EMBL" id="ATHO01000109">
    <property type="protein sequence ID" value="EQB05450.1"/>
    <property type="molecule type" value="Genomic_DNA"/>
</dbReference>
<sequence>MFTRKQMTGRIPGAQSPFAALVRPYSSIVLRVVIFSGIINCLTLVTSLYMMQVYDRVLTSQSKDTLLFLTIAVIFAIGLSAVLEGVRQKVANRIGTWIAQKLGPVLLERSLEQRLTMPGIRLEALREMNSIKNFVSTPSVFNIVDMLWVPIYLFAVFLLSPWFGLVALVGAGLLFSLAYINERASRQDIRDTQAQSNANMQFAESLSRNSEVIDAMGMGRQVVERWSAAQIAETEAVDATQRHSSTILAVSKFTRYTIQIVLMATGALLILDLQLTGGAMIAGSTIVARLLAPIEASIGYWKQFVLARHSYAKLEQFCLLPRPRTSEMALPEPTGLIEVNNLTFVPPGLQAPIVRNVSFTVQPGELVAIVGPSASGKTTLSRLLVGVLKPSAGNVRLDTADVFEWKRSDFGRHVGYLPQDIELLPGTIRDNIARFLPDAADSDVIAAAKLADCHEMILRQRNGYELSLSEGGVQLSGGQRQRIGLARAMFGSPRLVVLDEPNASLDQVGDAALMRTLRQLQANKVTTIVVSHRRNLLQIADRILIMQEGRVVTYGPGPAVLAQLEGNAQPREQRHVVAASRTNAGGEAGLVTAAE</sequence>
<evidence type="ECO:0000259" key="9">
    <source>
        <dbReference type="PROSITE" id="PS50929"/>
    </source>
</evidence>
<evidence type="ECO:0000256" key="6">
    <source>
        <dbReference type="ARBA" id="ARBA00023136"/>
    </source>
</evidence>
<name>T0I1B5_9SPHN</name>
<evidence type="ECO:0000256" key="3">
    <source>
        <dbReference type="ARBA" id="ARBA00022741"/>
    </source>
</evidence>
<feature type="domain" description="ABC transmembrane type-1" evidence="9">
    <location>
        <begin position="32"/>
        <end position="306"/>
    </location>
</feature>
<dbReference type="InterPro" id="IPR011527">
    <property type="entry name" value="ABC1_TM_dom"/>
</dbReference>
<dbReference type="PANTHER" id="PTHR24221:SF248">
    <property type="entry name" value="ABC TRANSPORTER TRANSMEMBRANE REGION"/>
    <property type="match status" value="1"/>
</dbReference>
<keyword evidence="2 7" id="KW-0812">Transmembrane</keyword>
<dbReference type="GO" id="GO:0034040">
    <property type="term" value="F:ATPase-coupled lipid transmembrane transporter activity"/>
    <property type="evidence" value="ECO:0007669"/>
    <property type="project" value="TreeGrafter"/>
</dbReference>
<dbReference type="CDD" id="cd03246">
    <property type="entry name" value="ABCC_Protease_Secretion"/>
    <property type="match status" value="1"/>
</dbReference>
<keyword evidence="4" id="KW-0067">ATP-binding</keyword>
<keyword evidence="11" id="KW-1185">Reference proteome</keyword>
<dbReference type="Pfam" id="PF00664">
    <property type="entry name" value="ABC_membrane"/>
    <property type="match status" value="1"/>
</dbReference>
<proteinExistence type="predicted"/>
<feature type="transmembrane region" description="Helical" evidence="7">
    <location>
        <begin position="134"/>
        <end position="155"/>
    </location>
</feature>
<dbReference type="GO" id="GO:0005524">
    <property type="term" value="F:ATP binding"/>
    <property type="evidence" value="ECO:0007669"/>
    <property type="project" value="UniProtKB-KW"/>
</dbReference>
<dbReference type="PROSITE" id="PS50893">
    <property type="entry name" value="ABC_TRANSPORTER_2"/>
    <property type="match status" value="1"/>
</dbReference>
<keyword evidence="5 7" id="KW-1133">Transmembrane helix</keyword>
<dbReference type="InterPro" id="IPR017871">
    <property type="entry name" value="ABC_transporter-like_CS"/>
</dbReference>
<accession>T0I1B5</accession>
<dbReference type="GO" id="GO:0030253">
    <property type="term" value="P:protein secretion by the type I secretion system"/>
    <property type="evidence" value="ECO:0007669"/>
    <property type="project" value="InterPro"/>
</dbReference>
<comment type="subcellular location">
    <subcellularLocation>
        <location evidence="1">Cell membrane</location>
        <topology evidence="1">Multi-pass membrane protein</topology>
    </subcellularLocation>
</comment>
<dbReference type="GO" id="GO:0030256">
    <property type="term" value="C:type I protein secretion system complex"/>
    <property type="evidence" value="ECO:0007669"/>
    <property type="project" value="InterPro"/>
</dbReference>
<dbReference type="PROSITE" id="PS00211">
    <property type="entry name" value="ABC_TRANSPORTER_1"/>
    <property type="match status" value="1"/>
</dbReference>
<dbReference type="Pfam" id="PF00005">
    <property type="entry name" value="ABC_tran"/>
    <property type="match status" value="1"/>
</dbReference>
<dbReference type="InterPro" id="IPR010128">
    <property type="entry name" value="ATPase_T1SS_PrtD-like"/>
</dbReference>
<evidence type="ECO:0000256" key="1">
    <source>
        <dbReference type="ARBA" id="ARBA00004651"/>
    </source>
</evidence>
<dbReference type="SUPFAM" id="SSF52540">
    <property type="entry name" value="P-loop containing nucleoside triphosphate hydrolases"/>
    <property type="match status" value="1"/>
</dbReference>
<dbReference type="PANTHER" id="PTHR24221">
    <property type="entry name" value="ATP-BINDING CASSETTE SUB-FAMILY B"/>
    <property type="match status" value="1"/>
</dbReference>
<reference evidence="10 11" key="1">
    <citation type="journal article" date="2013" name="Genome Announc.">
        <title>Draft Genome Sequence of Sphingobium quisquiliarum Strain P25T, a Novel Hexachlorocyclohexane (HCH)-Degrading Bacterium Isolated from an HCH Dumpsite.</title>
        <authorList>
            <person name="Kumar Singh A."/>
            <person name="Sangwan N."/>
            <person name="Sharma A."/>
            <person name="Gupta V."/>
            <person name="Khurana J.P."/>
            <person name="Lal R."/>
        </authorList>
    </citation>
    <scope>NUCLEOTIDE SEQUENCE [LARGE SCALE GENOMIC DNA]</scope>
    <source>
        <strain evidence="10 11">P25</strain>
    </source>
</reference>
<dbReference type="PROSITE" id="PS50929">
    <property type="entry name" value="ABC_TM1F"/>
    <property type="match status" value="1"/>
</dbReference>
<gene>
    <name evidence="10" type="ORF">L288_12455</name>
</gene>
<feature type="transmembrane region" description="Helical" evidence="7">
    <location>
        <begin position="66"/>
        <end position="83"/>
    </location>
</feature>
<feature type="domain" description="ABC transporter" evidence="8">
    <location>
        <begin position="337"/>
        <end position="573"/>
    </location>
</feature>
<dbReference type="GO" id="GO:0140359">
    <property type="term" value="F:ABC-type transporter activity"/>
    <property type="evidence" value="ECO:0007669"/>
    <property type="project" value="InterPro"/>
</dbReference>
<organism evidence="10 11">
    <name type="scientific">Sphingobium quisquiliarum P25</name>
    <dbReference type="NCBI Taxonomy" id="1329909"/>
    <lineage>
        <taxon>Bacteria</taxon>
        <taxon>Pseudomonadati</taxon>
        <taxon>Pseudomonadota</taxon>
        <taxon>Alphaproteobacteria</taxon>
        <taxon>Sphingomonadales</taxon>
        <taxon>Sphingomonadaceae</taxon>
        <taxon>Sphingobium</taxon>
    </lineage>
</organism>